<dbReference type="STRING" id="1793963.AXI58_05150"/>
<name>A0A150F278_9BACI</name>
<dbReference type="AlphaFoldDB" id="A0A150F278"/>
<keyword evidence="2" id="KW-1185">Reference proteome</keyword>
<proteinExistence type="predicted"/>
<gene>
    <name evidence="1" type="ORF">AXI58_05150</name>
</gene>
<evidence type="ECO:0000313" key="1">
    <source>
        <dbReference type="EMBL" id="KXZ13070.1"/>
    </source>
</evidence>
<dbReference type="GO" id="GO:0003677">
    <property type="term" value="F:DNA binding"/>
    <property type="evidence" value="ECO:0007669"/>
    <property type="project" value="UniProtKB-KW"/>
</dbReference>
<reference evidence="2" key="1">
    <citation type="submission" date="2016-02" db="EMBL/GenBank/DDBJ databases">
        <authorList>
            <person name="Dunlap C."/>
        </authorList>
    </citation>
    <scope>NUCLEOTIDE SEQUENCE [LARGE SCALE GENOMIC DNA]</scope>
    <source>
        <strain evidence="2">NRRL B-41092</strain>
    </source>
</reference>
<evidence type="ECO:0000313" key="2">
    <source>
        <dbReference type="Proteomes" id="UP000075430"/>
    </source>
</evidence>
<organism evidence="1 2">
    <name type="scientific">Bacillus nakamurai</name>
    <dbReference type="NCBI Taxonomy" id="1793963"/>
    <lineage>
        <taxon>Bacteria</taxon>
        <taxon>Bacillati</taxon>
        <taxon>Bacillota</taxon>
        <taxon>Bacilli</taxon>
        <taxon>Bacillales</taxon>
        <taxon>Bacillaceae</taxon>
        <taxon>Bacillus</taxon>
    </lineage>
</organism>
<comment type="caution">
    <text evidence="1">The sequence shown here is derived from an EMBL/GenBank/DDBJ whole genome shotgun (WGS) entry which is preliminary data.</text>
</comment>
<accession>A0A150F278</accession>
<dbReference type="EMBL" id="LSBA01000039">
    <property type="protein sequence ID" value="KXZ13070.1"/>
    <property type="molecule type" value="Genomic_DNA"/>
</dbReference>
<dbReference type="OrthoDB" id="2628565at2"/>
<protein>
    <submittedName>
        <fullName evidence="1">DNA-binding protein</fullName>
    </submittedName>
</protein>
<dbReference type="Proteomes" id="UP000075430">
    <property type="component" value="Unassembled WGS sequence"/>
</dbReference>
<dbReference type="RefSeq" id="WP_061523299.1">
    <property type="nucleotide sequence ID" value="NZ_JARLZY010000012.1"/>
</dbReference>
<sequence>MKEPTLAECMKKADLILNRQATREEVADWASECVAAADPVVEDEKVWEMLVYLCGFDLKAAPDSYLHTTEELRDWIQEHI</sequence>
<keyword evidence="1" id="KW-0238">DNA-binding</keyword>